<sequence>MTTTMVEPPVQAVARDAHWRAKMARLRARALPERTVKICDDDAAKLAVTDAQMKVAQARAAARTAAAGQGIDDAAVDAFIEAHPQVVIARSVLATAEQALADATVSLTFRALPRPAWEVLLKAHAPTEEQADRGMEYNIETFPAALIASSHVERDETGAEVDGMTVEDAQVLLDEWSDTDAKVLFTGALAVNQQIRVDLGKG</sequence>
<comment type="caution">
    <text evidence="1">The sequence shown here is derived from an EMBL/GenBank/DDBJ whole genome shotgun (WGS) entry which is preliminary data.</text>
</comment>
<proteinExistence type="predicted"/>
<accession>A0A372ZVF4</accession>
<dbReference type="Proteomes" id="UP000263377">
    <property type="component" value="Unassembled WGS sequence"/>
</dbReference>
<gene>
    <name evidence="1" type="ORF">DR950_17875</name>
</gene>
<name>A0A372ZVF4_9ACTN</name>
<evidence type="ECO:0000313" key="2">
    <source>
        <dbReference type="Proteomes" id="UP000263377"/>
    </source>
</evidence>
<dbReference type="AlphaFoldDB" id="A0A372ZVF4"/>
<dbReference type="EMBL" id="QVIG01000001">
    <property type="protein sequence ID" value="RGD59412.1"/>
    <property type="molecule type" value="Genomic_DNA"/>
</dbReference>
<reference evidence="1 2" key="1">
    <citation type="submission" date="2018-08" db="EMBL/GenBank/DDBJ databases">
        <title>Diversity &amp; Physiological Properties of Lignin-Decomposing Actinobacteria from Soil.</title>
        <authorList>
            <person name="Roh S.G."/>
            <person name="Kim S.B."/>
        </authorList>
    </citation>
    <scope>NUCLEOTIDE SEQUENCE [LARGE SCALE GENOMIC DNA]</scope>
    <source>
        <strain evidence="1 2">MMS17-GH009</strain>
    </source>
</reference>
<dbReference type="RefSeq" id="WP_117487610.1">
    <property type="nucleotide sequence ID" value="NZ_QVIG01000001.1"/>
</dbReference>
<keyword evidence="2" id="KW-1185">Reference proteome</keyword>
<organism evidence="1 2">
    <name type="scientific">Kitasatospora xanthocidica</name>
    <dbReference type="NCBI Taxonomy" id="83382"/>
    <lineage>
        <taxon>Bacteria</taxon>
        <taxon>Bacillati</taxon>
        <taxon>Actinomycetota</taxon>
        <taxon>Actinomycetes</taxon>
        <taxon>Kitasatosporales</taxon>
        <taxon>Streptomycetaceae</taxon>
        <taxon>Kitasatospora</taxon>
    </lineage>
</organism>
<protein>
    <submittedName>
        <fullName evidence="1">Uncharacterized protein</fullName>
    </submittedName>
</protein>
<evidence type="ECO:0000313" key="1">
    <source>
        <dbReference type="EMBL" id="RGD59412.1"/>
    </source>
</evidence>